<organism evidence="2 3">
    <name type="scientific">Zea mays</name>
    <name type="common">Maize</name>
    <dbReference type="NCBI Taxonomy" id="4577"/>
    <lineage>
        <taxon>Eukaryota</taxon>
        <taxon>Viridiplantae</taxon>
        <taxon>Streptophyta</taxon>
        <taxon>Embryophyta</taxon>
        <taxon>Tracheophyta</taxon>
        <taxon>Spermatophyta</taxon>
        <taxon>Magnoliopsida</taxon>
        <taxon>Liliopsida</taxon>
        <taxon>Poales</taxon>
        <taxon>Poaceae</taxon>
        <taxon>PACMAD clade</taxon>
        <taxon>Panicoideae</taxon>
        <taxon>Andropogonodae</taxon>
        <taxon>Andropogoneae</taxon>
        <taxon>Tripsacinae</taxon>
        <taxon>Zea</taxon>
    </lineage>
</organism>
<feature type="region of interest" description="Disordered" evidence="1">
    <location>
        <begin position="408"/>
        <end position="462"/>
    </location>
</feature>
<reference evidence="2" key="2">
    <citation type="submission" date="2019-07" db="EMBL/GenBank/DDBJ databases">
        <authorList>
            <person name="Seetharam A."/>
            <person name="Woodhouse M."/>
            <person name="Cannon E."/>
        </authorList>
    </citation>
    <scope>NUCLEOTIDE SEQUENCE [LARGE SCALE GENOMIC DNA]</scope>
    <source>
        <strain evidence="2">cv. B73</strain>
    </source>
</reference>
<dbReference type="AlphaFoldDB" id="A0A804PVE1"/>
<evidence type="ECO:0000313" key="3">
    <source>
        <dbReference type="Proteomes" id="UP000007305"/>
    </source>
</evidence>
<dbReference type="InParanoid" id="A0A804PVE1"/>
<dbReference type="Gramene" id="Zm00001eb269040_T001">
    <property type="protein sequence ID" value="Zm00001eb269040_P001"/>
    <property type="gene ID" value="Zm00001eb269040"/>
</dbReference>
<feature type="compositionally biased region" description="Basic and acidic residues" evidence="1">
    <location>
        <begin position="236"/>
        <end position="246"/>
    </location>
</feature>
<protein>
    <submittedName>
        <fullName evidence="2">Uncharacterized protein</fullName>
    </submittedName>
</protein>
<sequence length="462" mass="50052">MIQKAPRWCCYRGVKCLLWCPSQRILLFHVYLPNADQEQEEKQRWSTPYNSIALWLVHREVRPIDSNVAIPKTQDHQLLPVCRDNRLPSWLGGQHATRTRKHRFDVLDACGKQRPRRTDSPIILRRCVEDKNFIMAGHQKVTLDRLYCNGVVHLRFLDGTDPAFEAGNITKKQDVHEITSFGEAVGLESLRGVKRVCLDAGAIEHFSKALTGRLADRHGAEVEGRGSGLGEEEEALLDKGERRGRGDSGAVERAVLGEDADAAAGVAGEHVARPAGVVGLEVHDRGGVEAADEEAGGGGGEGEPVVAVRGRLDEAVRGDGAVGVAGEEQAVGAARRKVGEERGDAALAAGGGGLELEQRVARGGEDEDPAAGVPDGEVLGEPFGVLVRQRGRRRNVGALPKTRGRREVEALGPDGATLGDRHTLRGAPRGLGRRSRRLLRRGSEREEEEEGSDAVGHGCQRW</sequence>
<evidence type="ECO:0000256" key="1">
    <source>
        <dbReference type="SAM" id="MobiDB-lite"/>
    </source>
</evidence>
<dbReference type="Proteomes" id="UP000007305">
    <property type="component" value="Chromosome 6"/>
</dbReference>
<proteinExistence type="predicted"/>
<dbReference type="EnsemblPlants" id="Zm00001eb269040_T001">
    <property type="protein sequence ID" value="Zm00001eb269040_P001"/>
    <property type="gene ID" value="Zm00001eb269040"/>
</dbReference>
<feature type="compositionally biased region" description="Basic residues" evidence="1">
    <location>
        <begin position="431"/>
        <end position="440"/>
    </location>
</feature>
<evidence type="ECO:0000313" key="2">
    <source>
        <dbReference type="EnsemblPlants" id="Zm00001eb269040_P001"/>
    </source>
</evidence>
<accession>A0A804PVE1</accession>
<keyword evidence="3" id="KW-1185">Reference proteome</keyword>
<reference evidence="2" key="3">
    <citation type="submission" date="2021-05" db="UniProtKB">
        <authorList>
            <consortium name="EnsemblPlants"/>
        </authorList>
    </citation>
    <scope>IDENTIFICATION</scope>
    <source>
        <strain evidence="2">cv. B73</strain>
    </source>
</reference>
<feature type="region of interest" description="Disordered" evidence="1">
    <location>
        <begin position="221"/>
        <end position="249"/>
    </location>
</feature>
<reference evidence="3" key="1">
    <citation type="journal article" date="2009" name="Science">
        <title>The B73 maize genome: complexity, diversity, and dynamics.</title>
        <authorList>
            <person name="Schnable P.S."/>
            <person name="Ware D."/>
            <person name="Fulton R.S."/>
            <person name="Stein J.C."/>
            <person name="Wei F."/>
            <person name="Pasternak S."/>
            <person name="Liang C."/>
            <person name="Zhang J."/>
            <person name="Fulton L."/>
            <person name="Graves T.A."/>
            <person name="Minx P."/>
            <person name="Reily A.D."/>
            <person name="Courtney L."/>
            <person name="Kruchowski S.S."/>
            <person name="Tomlinson C."/>
            <person name="Strong C."/>
            <person name="Delehaunty K."/>
            <person name="Fronick C."/>
            <person name="Courtney B."/>
            <person name="Rock S.M."/>
            <person name="Belter E."/>
            <person name="Du F."/>
            <person name="Kim K."/>
            <person name="Abbott R.M."/>
            <person name="Cotton M."/>
            <person name="Levy A."/>
            <person name="Marchetto P."/>
            <person name="Ochoa K."/>
            <person name="Jackson S.M."/>
            <person name="Gillam B."/>
            <person name="Chen W."/>
            <person name="Yan L."/>
            <person name="Higginbotham J."/>
            <person name="Cardenas M."/>
            <person name="Waligorski J."/>
            <person name="Applebaum E."/>
            <person name="Phelps L."/>
            <person name="Falcone J."/>
            <person name="Kanchi K."/>
            <person name="Thane T."/>
            <person name="Scimone A."/>
            <person name="Thane N."/>
            <person name="Henke J."/>
            <person name="Wang T."/>
            <person name="Ruppert J."/>
            <person name="Shah N."/>
            <person name="Rotter K."/>
            <person name="Hodges J."/>
            <person name="Ingenthron E."/>
            <person name="Cordes M."/>
            <person name="Kohlberg S."/>
            <person name="Sgro J."/>
            <person name="Delgado B."/>
            <person name="Mead K."/>
            <person name="Chinwalla A."/>
            <person name="Leonard S."/>
            <person name="Crouse K."/>
            <person name="Collura K."/>
            <person name="Kudrna D."/>
            <person name="Currie J."/>
            <person name="He R."/>
            <person name="Angelova A."/>
            <person name="Rajasekar S."/>
            <person name="Mueller T."/>
            <person name="Lomeli R."/>
            <person name="Scara G."/>
            <person name="Ko A."/>
            <person name="Delaney K."/>
            <person name="Wissotski M."/>
            <person name="Lopez G."/>
            <person name="Campos D."/>
            <person name="Braidotti M."/>
            <person name="Ashley E."/>
            <person name="Golser W."/>
            <person name="Kim H."/>
            <person name="Lee S."/>
            <person name="Lin J."/>
            <person name="Dujmic Z."/>
            <person name="Kim W."/>
            <person name="Talag J."/>
            <person name="Zuccolo A."/>
            <person name="Fan C."/>
            <person name="Sebastian A."/>
            <person name="Kramer M."/>
            <person name="Spiegel L."/>
            <person name="Nascimento L."/>
            <person name="Zutavern T."/>
            <person name="Miller B."/>
            <person name="Ambroise C."/>
            <person name="Muller S."/>
            <person name="Spooner W."/>
            <person name="Narechania A."/>
            <person name="Ren L."/>
            <person name="Wei S."/>
            <person name="Kumari S."/>
            <person name="Faga B."/>
            <person name="Levy M.J."/>
            <person name="McMahan L."/>
            <person name="Van Buren P."/>
            <person name="Vaughn M.W."/>
            <person name="Ying K."/>
            <person name="Yeh C.-T."/>
            <person name="Emrich S.J."/>
            <person name="Jia Y."/>
            <person name="Kalyanaraman A."/>
            <person name="Hsia A.-P."/>
            <person name="Barbazuk W.B."/>
            <person name="Baucom R.S."/>
            <person name="Brutnell T.P."/>
            <person name="Carpita N.C."/>
            <person name="Chaparro C."/>
            <person name="Chia J.-M."/>
            <person name="Deragon J.-M."/>
            <person name="Estill J.C."/>
            <person name="Fu Y."/>
            <person name="Jeddeloh J.A."/>
            <person name="Han Y."/>
            <person name="Lee H."/>
            <person name="Li P."/>
            <person name="Lisch D.R."/>
            <person name="Liu S."/>
            <person name="Liu Z."/>
            <person name="Nagel D.H."/>
            <person name="McCann M.C."/>
            <person name="SanMiguel P."/>
            <person name="Myers A.M."/>
            <person name="Nettleton D."/>
            <person name="Nguyen J."/>
            <person name="Penning B.W."/>
            <person name="Ponnala L."/>
            <person name="Schneider K.L."/>
            <person name="Schwartz D.C."/>
            <person name="Sharma A."/>
            <person name="Soderlund C."/>
            <person name="Springer N.M."/>
            <person name="Sun Q."/>
            <person name="Wang H."/>
            <person name="Waterman M."/>
            <person name="Westerman R."/>
            <person name="Wolfgruber T.K."/>
            <person name="Yang L."/>
            <person name="Yu Y."/>
            <person name="Zhang L."/>
            <person name="Zhou S."/>
            <person name="Zhu Q."/>
            <person name="Bennetzen J.L."/>
            <person name="Dawe R.K."/>
            <person name="Jiang J."/>
            <person name="Jiang N."/>
            <person name="Presting G.G."/>
            <person name="Wessler S.R."/>
            <person name="Aluru S."/>
            <person name="Martienssen R.A."/>
            <person name="Clifton S.W."/>
            <person name="McCombie W.R."/>
            <person name="Wing R.A."/>
            <person name="Wilson R.K."/>
        </authorList>
    </citation>
    <scope>NUCLEOTIDE SEQUENCE [LARGE SCALE GENOMIC DNA]</scope>
    <source>
        <strain evidence="3">cv. B73</strain>
    </source>
</reference>
<name>A0A804PVE1_MAIZE</name>